<comment type="subcellular location">
    <subcellularLocation>
        <location evidence="1">Cell membrane</location>
        <topology evidence="1">Multi-pass membrane protein</topology>
    </subcellularLocation>
</comment>
<dbReference type="PANTHER" id="PTHR30047">
    <property type="entry name" value="HIGH-AFFINITY CHOLINE TRANSPORT PROTEIN-RELATED"/>
    <property type="match status" value="1"/>
</dbReference>
<proteinExistence type="inferred from homology"/>
<feature type="transmembrane region" description="Helical" evidence="8">
    <location>
        <begin position="53"/>
        <end position="72"/>
    </location>
</feature>
<keyword evidence="7 8" id="KW-0472">Membrane</keyword>
<evidence type="ECO:0000256" key="7">
    <source>
        <dbReference type="ARBA" id="ARBA00023136"/>
    </source>
</evidence>
<gene>
    <name evidence="9" type="ORF">KDW95_00020</name>
</gene>
<dbReference type="Pfam" id="PF02028">
    <property type="entry name" value="BCCT"/>
    <property type="match status" value="1"/>
</dbReference>
<feature type="transmembrane region" description="Helical" evidence="8">
    <location>
        <begin position="330"/>
        <end position="348"/>
    </location>
</feature>
<protein>
    <submittedName>
        <fullName evidence="9">BCCT family transporter</fullName>
    </submittedName>
</protein>
<evidence type="ECO:0000256" key="2">
    <source>
        <dbReference type="ARBA" id="ARBA00005658"/>
    </source>
</evidence>
<dbReference type="NCBIfam" id="TIGR00842">
    <property type="entry name" value="bcct"/>
    <property type="match status" value="1"/>
</dbReference>
<keyword evidence="3" id="KW-0813">Transport</keyword>
<feature type="transmembrane region" description="Helical" evidence="8">
    <location>
        <begin position="92"/>
        <end position="113"/>
    </location>
</feature>
<evidence type="ECO:0000256" key="8">
    <source>
        <dbReference type="SAM" id="Phobius"/>
    </source>
</evidence>
<evidence type="ECO:0000256" key="4">
    <source>
        <dbReference type="ARBA" id="ARBA00022475"/>
    </source>
</evidence>
<dbReference type="Proteomes" id="UP001058461">
    <property type="component" value="Chromosome"/>
</dbReference>
<feature type="transmembrane region" description="Helical" evidence="8">
    <location>
        <begin position="189"/>
        <end position="212"/>
    </location>
</feature>
<feature type="transmembrane region" description="Helical" evidence="8">
    <location>
        <begin position="12"/>
        <end position="33"/>
    </location>
</feature>
<feature type="transmembrane region" description="Helical" evidence="8">
    <location>
        <begin position="360"/>
        <end position="385"/>
    </location>
</feature>
<accession>A0ABY5HJI3</accession>
<keyword evidence="10" id="KW-1185">Reference proteome</keyword>
<evidence type="ECO:0000256" key="3">
    <source>
        <dbReference type="ARBA" id="ARBA00022448"/>
    </source>
</evidence>
<evidence type="ECO:0000313" key="9">
    <source>
        <dbReference type="EMBL" id="UTW12119.1"/>
    </source>
</evidence>
<reference evidence="9" key="1">
    <citation type="submission" date="2021-04" db="EMBL/GenBank/DDBJ databases">
        <title>Oceanospirillales bacteria with DddD are important DMSP degraders in coastal seawater.</title>
        <authorList>
            <person name="Liu J."/>
        </authorList>
    </citation>
    <scope>NUCLEOTIDE SEQUENCE</scope>
    <source>
        <strain evidence="9">D13-1</strain>
    </source>
</reference>
<evidence type="ECO:0000256" key="6">
    <source>
        <dbReference type="ARBA" id="ARBA00022989"/>
    </source>
</evidence>
<organism evidence="9 10">
    <name type="scientific">Marinobacterium rhizophilum</name>
    <dbReference type="NCBI Taxonomy" id="420402"/>
    <lineage>
        <taxon>Bacteria</taxon>
        <taxon>Pseudomonadati</taxon>
        <taxon>Pseudomonadota</taxon>
        <taxon>Gammaproteobacteria</taxon>
        <taxon>Oceanospirillales</taxon>
        <taxon>Oceanospirillaceae</taxon>
        <taxon>Marinobacterium</taxon>
    </lineage>
</organism>
<dbReference type="InterPro" id="IPR000060">
    <property type="entry name" value="BCCT_transptr"/>
</dbReference>
<feature type="transmembrane region" description="Helical" evidence="8">
    <location>
        <begin position="489"/>
        <end position="509"/>
    </location>
</feature>
<dbReference type="EMBL" id="CP073347">
    <property type="protein sequence ID" value="UTW12119.1"/>
    <property type="molecule type" value="Genomic_DNA"/>
</dbReference>
<feature type="transmembrane region" description="Helical" evidence="8">
    <location>
        <begin position="232"/>
        <end position="253"/>
    </location>
</feature>
<sequence length="535" mass="58169">MVLSRGLCRGINPFIVVISLAVTSVFILFTLLFPEQSARLIDDARTLITLSASSWYVALAAGFLLFCIWIAFSRYGNIRLGNDNDKPEFSYFAWFAMVYAAGQGIGIIFWSIAEPMFHFSGGTPFSSAVGNAEAAEVAMKVTFFHWGLNAWAIYCVVGLALAFVSYRLKKPLSIRYTLYPLLGKRVEGWVGVLVDVIAVFATLFGIATSLGLGVQQINAGLHAIWDVPQNLGVQLVLVIVITACALVSVLTGLKRGIKYLSISNMWLTILLLAFFILFGPTEYIFDLLFGVSVDYLVDLFALNIFIETAAQSLGDADASWKSMWQGWWTVFYWGWWMSWAPFVGVFVARISRGRTIREFVVGVVGVSSLLSFVWLAAYGGTALHIDLFDDGNIAATVSSNVSEALYATFAGMNVGTVGHLATIAGTLLVATYFITSSDSGTLVLTTIMSEGNEHPLKRHRTFWGVIQGVVAAVLLVAGGNAALSTLQTASIIAALPFSLLMVLMCISLAKGVRGEYKRVRVDTSTGKTNAQELSQ</sequence>
<feature type="transmembrane region" description="Helical" evidence="8">
    <location>
        <begin position="462"/>
        <end position="483"/>
    </location>
</feature>
<feature type="transmembrane region" description="Helical" evidence="8">
    <location>
        <begin position="148"/>
        <end position="168"/>
    </location>
</feature>
<keyword evidence="5 8" id="KW-0812">Transmembrane</keyword>
<dbReference type="PANTHER" id="PTHR30047:SF7">
    <property type="entry name" value="HIGH-AFFINITY CHOLINE TRANSPORT PROTEIN"/>
    <property type="match status" value="1"/>
</dbReference>
<evidence type="ECO:0000256" key="5">
    <source>
        <dbReference type="ARBA" id="ARBA00022692"/>
    </source>
</evidence>
<feature type="transmembrane region" description="Helical" evidence="8">
    <location>
        <begin position="265"/>
        <end position="285"/>
    </location>
</feature>
<evidence type="ECO:0000313" key="10">
    <source>
        <dbReference type="Proteomes" id="UP001058461"/>
    </source>
</evidence>
<comment type="similarity">
    <text evidence="2">Belongs to the BCCT transporter (TC 2.A.15) family.</text>
</comment>
<name>A0ABY5HJI3_9GAMM</name>
<evidence type="ECO:0000256" key="1">
    <source>
        <dbReference type="ARBA" id="ARBA00004651"/>
    </source>
</evidence>
<feature type="transmembrane region" description="Helical" evidence="8">
    <location>
        <begin position="405"/>
        <end position="434"/>
    </location>
</feature>
<keyword evidence="6 8" id="KW-1133">Transmembrane helix</keyword>
<keyword evidence="4" id="KW-1003">Cell membrane</keyword>